<evidence type="ECO:0000313" key="1">
    <source>
        <dbReference type="EMBL" id="CCA17982.1"/>
    </source>
</evidence>
<dbReference type="AlphaFoldDB" id="F0WA12"/>
<reference evidence="1" key="2">
    <citation type="submission" date="2011-02" db="EMBL/GenBank/DDBJ databases">
        <authorList>
            <person name="MacLean D."/>
        </authorList>
    </citation>
    <scope>NUCLEOTIDE SEQUENCE</scope>
</reference>
<gene>
    <name evidence="1" type="primary">AlNc14C43G3556</name>
    <name evidence="2" type="synonym">AlNc14C656G12343</name>
    <name evidence="1" type="ORF">ALNC14_041250</name>
    <name evidence="2" type="ORF">ALNC14_138710</name>
</gene>
<evidence type="ECO:0000313" key="2">
    <source>
        <dbReference type="EMBL" id="CCA27727.1"/>
    </source>
</evidence>
<dbReference type="EMBL" id="FR824088">
    <property type="protein sequence ID" value="CCA17982.1"/>
    <property type="molecule type" value="Genomic_DNA"/>
</dbReference>
<sequence>MDNFDSETQCDEKRCKKVRYRTIGVERVYPPNARNRCASSFCCGSKGIATQLSPFMDEAMHTKSVTFVIL</sequence>
<name>F0WA12_9STRA</name>
<proteinExistence type="predicted"/>
<dbReference type="HOGENOM" id="CLU_2763145_0_0_1"/>
<accession>F0WA12</accession>
<protein>
    <submittedName>
        <fullName evidence="1">AlNc14C43G3556 protein</fullName>
    </submittedName>
    <submittedName>
        <fullName evidence="2">AlNc14C656G12343 protein</fullName>
    </submittedName>
</protein>
<dbReference type="EMBL" id="FR824652">
    <property type="protein sequence ID" value="CCA27727.1"/>
    <property type="molecule type" value="Genomic_DNA"/>
</dbReference>
<reference evidence="1" key="1">
    <citation type="journal article" date="2011" name="PLoS Biol.">
        <title>Gene gain and loss during evolution of obligate parasitism in the white rust pathogen of Arabidopsis thaliana.</title>
        <authorList>
            <person name="Kemen E."/>
            <person name="Gardiner A."/>
            <person name="Schultz-Larsen T."/>
            <person name="Kemen A.C."/>
            <person name="Balmuth A.L."/>
            <person name="Robert-Seilaniantz A."/>
            <person name="Bailey K."/>
            <person name="Holub E."/>
            <person name="Studholme D.J."/>
            <person name="Maclean D."/>
            <person name="Jones J.D."/>
        </authorList>
    </citation>
    <scope>NUCLEOTIDE SEQUENCE</scope>
</reference>
<organism evidence="1">
    <name type="scientific">Albugo laibachii Nc14</name>
    <dbReference type="NCBI Taxonomy" id="890382"/>
    <lineage>
        <taxon>Eukaryota</taxon>
        <taxon>Sar</taxon>
        <taxon>Stramenopiles</taxon>
        <taxon>Oomycota</taxon>
        <taxon>Peronosporomycetes</taxon>
        <taxon>Albuginales</taxon>
        <taxon>Albuginaceae</taxon>
        <taxon>Albugo</taxon>
    </lineage>
</organism>